<sequence length="510" mass="56307">MRGPHNIWRLIRTGATLERTGAMRAVLDALEAPAPLRIAARVLGRPFRWLGDEGDPAMPPVVRALTALGPAYIKFGQILSTRPDVVGDDMAQELRVLQDKLPPFPIHEAKRQVTEELGVPVDDVFSYFSEPVAAASIAQVHKAVLHDSGETVAVKVLRPGVERAFQKDIDAFYFAAWMIEHLSPASRRLHPKEVIAHFEGVVSGELDLRLESAAASEFAANTADDAGFALPAVKWPWSGRRVMTMGWVEGVALGDNDALDAAGHNRVNLSERVLQLFLNHALRDGFFHADMHQGNLKVAANGDIVAYDFGIMGHIDEYTRRVYAEILFGFIQRDYKRVAEVHFEAGYVPADRDVDEFARALRAVGEPIFGMDATRISMGKLLAYLFEVTERFGMETRTELILLQRTMVVVEGVARSLDPRMNIWKVAHPVVEAYIKESIGPKAVAQDLWKTAVVMARFGPRLPKLVEAALIRQSQPETAESPSPWPARIAWTALGSCLGAVVMLLVLMAG</sequence>
<evidence type="ECO:0000256" key="7">
    <source>
        <dbReference type="ARBA" id="ARBA00022989"/>
    </source>
</evidence>
<proteinExistence type="inferred from homology"/>
<keyword evidence="5" id="KW-0831">Ubiquinone biosynthesis</keyword>
<keyword evidence="7 9" id="KW-1133">Transmembrane helix</keyword>
<evidence type="ECO:0000256" key="1">
    <source>
        <dbReference type="ARBA" id="ARBA00005020"/>
    </source>
</evidence>
<evidence type="ECO:0000256" key="6">
    <source>
        <dbReference type="ARBA" id="ARBA00022692"/>
    </source>
</evidence>
<dbReference type="Proteomes" id="UP000203589">
    <property type="component" value="Chromosome"/>
</dbReference>
<comment type="pathway">
    <text evidence="1">Cofactor biosynthesis; ubiquinone biosynthesis [regulation].</text>
</comment>
<dbReference type="RefSeq" id="WP_157733400.1">
    <property type="nucleotide sequence ID" value="NZ_CP022540.1"/>
</dbReference>
<evidence type="ECO:0000256" key="5">
    <source>
        <dbReference type="ARBA" id="ARBA00022688"/>
    </source>
</evidence>
<evidence type="ECO:0000313" key="11">
    <source>
        <dbReference type="EMBL" id="ASP19792.1"/>
    </source>
</evidence>
<dbReference type="InterPro" id="IPR004147">
    <property type="entry name" value="ABC1_dom"/>
</dbReference>
<gene>
    <name evidence="11" type="primary">ubiB</name>
    <name evidence="11" type="ORF">ANTHELSMS3_01077</name>
</gene>
<dbReference type="InterPro" id="IPR010232">
    <property type="entry name" value="UbiB"/>
</dbReference>
<evidence type="ECO:0000256" key="8">
    <source>
        <dbReference type="ARBA" id="ARBA00023136"/>
    </source>
</evidence>
<feature type="transmembrane region" description="Helical" evidence="9">
    <location>
        <begin position="489"/>
        <end position="509"/>
    </location>
</feature>
<dbReference type="GO" id="GO:0006744">
    <property type="term" value="P:ubiquinone biosynthetic process"/>
    <property type="evidence" value="ECO:0007669"/>
    <property type="project" value="UniProtKB-UniPathway"/>
</dbReference>
<protein>
    <recommendedName>
        <fullName evidence="10">ABC1 atypical kinase-like domain-containing protein</fullName>
    </recommendedName>
</protein>
<accession>A0A222E0X6</accession>
<evidence type="ECO:0000256" key="4">
    <source>
        <dbReference type="ARBA" id="ARBA00022519"/>
    </source>
</evidence>
<dbReference type="GO" id="GO:0016740">
    <property type="term" value="F:transferase activity"/>
    <property type="evidence" value="ECO:0007669"/>
    <property type="project" value="UniProtKB-KW"/>
</dbReference>
<keyword evidence="3" id="KW-1003">Cell membrane</keyword>
<comment type="similarity">
    <text evidence="2">Belongs to the protein kinase superfamily. ADCK protein kinase family.</text>
</comment>
<evidence type="ECO:0000259" key="10">
    <source>
        <dbReference type="Pfam" id="PF03109"/>
    </source>
</evidence>
<keyword evidence="12" id="KW-1185">Reference proteome</keyword>
<dbReference type="InterPro" id="IPR011009">
    <property type="entry name" value="Kinase-like_dom_sf"/>
</dbReference>
<feature type="domain" description="ABC1 atypical kinase-like" evidence="10">
    <location>
        <begin position="97"/>
        <end position="342"/>
    </location>
</feature>
<keyword evidence="11" id="KW-0808">Transferase</keyword>
<evidence type="ECO:0000256" key="2">
    <source>
        <dbReference type="ARBA" id="ARBA00009670"/>
    </source>
</evidence>
<organism evidence="11 12">
    <name type="scientific">Antarctobacter heliothermus</name>
    <dbReference type="NCBI Taxonomy" id="74033"/>
    <lineage>
        <taxon>Bacteria</taxon>
        <taxon>Pseudomonadati</taxon>
        <taxon>Pseudomonadota</taxon>
        <taxon>Alphaproteobacteria</taxon>
        <taxon>Rhodobacterales</taxon>
        <taxon>Roseobacteraceae</taxon>
        <taxon>Antarctobacter</taxon>
    </lineage>
</organism>
<dbReference type="UniPathway" id="UPA00232"/>
<keyword evidence="4" id="KW-0997">Cell inner membrane</keyword>
<keyword evidence="8 9" id="KW-0472">Membrane</keyword>
<dbReference type="AlphaFoldDB" id="A0A222E0X6"/>
<dbReference type="OrthoDB" id="9795390at2"/>
<keyword evidence="6 9" id="KW-0812">Transmembrane</keyword>
<dbReference type="Pfam" id="PF03109">
    <property type="entry name" value="ABC1"/>
    <property type="match status" value="1"/>
</dbReference>
<dbReference type="PANTHER" id="PTHR10566">
    <property type="entry name" value="CHAPERONE-ACTIVITY OF BC1 COMPLEX CABC1 -RELATED"/>
    <property type="match status" value="1"/>
</dbReference>
<reference evidence="11 12" key="1">
    <citation type="submission" date="2017-07" db="EMBL/GenBank/DDBJ databases">
        <title>Genome Sequence of Antarctobacter heliothermus Strain SMS3 Isolated from a culture of the Diatom Skeletonema marinoi.</title>
        <authorList>
            <person name="Topel M."/>
            <person name="Pinder M.I.M."/>
            <person name="Johansson O.N."/>
            <person name="Kourtchenko O."/>
            <person name="Godhe A."/>
            <person name="Clarke A.K."/>
        </authorList>
    </citation>
    <scope>NUCLEOTIDE SEQUENCE [LARGE SCALE GENOMIC DNA]</scope>
    <source>
        <strain evidence="11 12">SMS3</strain>
    </source>
</reference>
<evidence type="ECO:0000256" key="3">
    <source>
        <dbReference type="ARBA" id="ARBA00022475"/>
    </source>
</evidence>
<evidence type="ECO:0000256" key="9">
    <source>
        <dbReference type="SAM" id="Phobius"/>
    </source>
</evidence>
<evidence type="ECO:0000313" key="12">
    <source>
        <dbReference type="Proteomes" id="UP000203589"/>
    </source>
</evidence>
<name>A0A222E0X6_9RHOB</name>
<dbReference type="KEGG" id="aht:ANTHELSMS3_01077"/>
<dbReference type="EMBL" id="CP022540">
    <property type="protein sequence ID" value="ASP19792.1"/>
    <property type="molecule type" value="Genomic_DNA"/>
</dbReference>
<dbReference type="PANTHER" id="PTHR10566:SF113">
    <property type="entry name" value="PROTEIN ACTIVITY OF BC1 COMPLEX KINASE 7, CHLOROPLASTIC"/>
    <property type="match status" value="1"/>
</dbReference>
<dbReference type="InterPro" id="IPR050154">
    <property type="entry name" value="UbiB_kinase"/>
</dbReference>
<dbReference type="NCBIfam" id="TIGR01982">
    <property type="entry name" value="UbiB"/>
    <property type="match status" value="1"/>
</dbReference>
<dbReference type="SUPFAM" id="SSF56112">
    <property type="entry name" value="Protein kinase-like (PK-like)"/>
    <property type="match status" value="1"/>
</dbReference>